<dbReference type="AlphaFoldDB" id="A0A485LXF4"/>
<protein>
    <submittedName>
        <fullName evidence="1">Uncharacterized protein</fullName>
    </submittedName>
</protein>
<organism evidence="1">
    <name type="scientific">anaerobic digester metagenome</name>
    <dbReference type="NCBI Taxonomy" id="1263854"/>
    <lineage>
        <taxon>unclassified sequences</taxon>
        <taxon>metagenomes</taxon>
        <taxon>ecological metagenomes</taxon>
    </lineage>
</organism>
<proteinExistence type="predicted"/>
<dbReference type="EMBL" id="CAADRM010000079">
    <property type="protein sequence ID" value="VFU13327.1"/>
    <property type="molecule type" value="Genomic_DNA"/>
</dbReference>
<sequence>MFDLVPVFCDTDSGKAMQWNDNDLRLSADNLSLTGKKDWKAKEKIS</sequence>
<gene>
    <name evidence="1" type="ORF">SCFA_180015</name>
</gene>
<accession>A0A485LXF4</accession>
<reference evidence="1" key="1">
    <citation type="submission" date="2019-03" db="EMBL/GenBank/DDBJ databases">
        <authorList>
            <person name="Hao L."/>
        </authorList>
    </citation>
    <scope>NUCLEOTIDE SEQUENCE</scope>
</reference>
<evidence type="ECO:0000313" key="1">
    <source>
        <dbReference type="EMBL" id="VFU13327.1"/>
    </source>
</evidence>
<name>A0A485LXF4_9ZZZZ</name>